<dbReference type="Proteomes" id="UP000663850">
    <property type="component" value="Unassembled WGS sequence"/>
</dbReference>
<keyword evidence="6" id="KW-0255">Endonuclease</keyword>
<dbReference type="PROSITE" id="PS50879">
    <property type="entry name" value="RNASE_H_1"/>
    <property type="match status" value="1"/>
</dbReference>
<dbReference type="CDD" id="cd09280">
    <property type="entry name" value="RNase_HI_eukaryote_like"/>
    <property type="match status" value="1"/>
</dbReference>
<dbReference type="InterPro" id="IPR050092">
    <property type="entry name" value="RNase_H"/>
</dbReference>
<keyword evidence="4" id="KW-0540">Nuclease</keyword>
<dbReference type="Gene3D" id="3.30.420.10">
    <property type="entry name" value="Ribonuclease H-like superfamily/Ribonuclease H"/>
    <property type="match status" value="1"/>
</dbReference>
<feature type="compositionally biased region" description="Polar residues" evidence="8">
    <location>
        <begin position="316"/>
        <end position="328"/>
    </location>
</feature>
<feature type="domain" description="RNase H type-1" evidence="9">
    <location>
        <begin position="101"/>
        <end position="247"/>
    </location>
</feature>
<dbReference type="InterPro" id="IPR012337">
    <property type="entry name" value="RNaseH-like_sf"/>
</dbReference>
<comment type="caution">
    <text evidence="10">The sequence shown here is derived from an EMBL/GenBank/DDBJ whole genome shotgun (WGS) entry which is preliminary data.</text>
</comment>
<evidence type="ECO:0000256" key="8">
    <source>
        <dbReference type="SAM" id="MobiDB-lite"/>
    </source>
</evidence>
<dbReference type="GO" id="GO:0046872">
    <property type="term" value="F:metal ion binding"/>
    <property type="evidence" value="ECO:0007669"/>
    <property type="project" value="UniProtKB-KW"/>
</dbReference>
<organism evidence="10 11">
    <name type="scientific">Rhizoctonia solani</name>
    <dbReference type="NCBI Taxonomy" id="456999"/>
    <lineage>
        <taxon>Eukaryota</taxon>
        <taxon>Fungi</taxon>
        <taxon>Dikarya</taxon>
        <taxon>Basidiomycota</taxon>
        <taxon>Agaricomycotina</taxon>
        <taxon>Agaricomycetes</taxon>
        <taxon>Cantharellales</taxon>
        <taxon>Ceratobasidiaceae</taxon>
        <taxon>Rhizoctonia</taxon>
    </lineage>
</organism>
<dbReference type="Gene3D" id="3.40.970.10">
    <property type="entry name" value="Ribonuclease H1, N-terminal domain"/>
    <property type="match status" value="1"/>
</dbReference>
<evidence type="ECO:0000256" key="1">
    <source>
        <dbReference type="ARBA" id="ARBA00000077"/>
    </source>
</evidence>
<dbReference type="InterPro" id="IPR036397">
    <property type="entry name" value="RNaseH_sf"/>
</dbReference>
<accession>A0A8H3BRM3</accession>
<dbReference type="GO" id="GO:0003676">
    <property type="term" value="F:nucleic acid binding"/>
    <property type="evidence" value="ECO:0007669"/>
    <property type="project" value="InterPro"/>
</dbReference>
<proteinExistence type="inferred from homology"/>
<evidence type="ECO:0000256" key="2">
    <source>
        <dbReference type="ARBA" id="ARBA00005300"/>
    </source>
</evidence>
<evidence type="ECO:0000256" key="6">
    <source>
        <dbReference type="ARBA" id="ARBA00022759"/>
    </source>
</evidence>
<dbReference type="EC" id="3.1.26.4" evidence="3"/>
<evidence type="ECO:0000313" key="11">
    <source>
        <dbReference type="Proteomes" id="UP000663850"/>
    </source>
</evidence>
<dbReference type="EMBL" id="CAJMWZ010002790">
    <property type="protein sequence ID" value="CAE6462353.1"/>
    <property type="molecule type" value="Genomic_DNA"/>
</dbReference>
<evidence type="ECO:0000256" key="7">
    <source>
        <dbReference type="ARBA" id="ARBA00022801"/>
    </source>
</evidence>
<keyword evidence="7" id="KW-0378">Hydrolase</keyword>
<dbReference type="Pfam" id="PF00075">
    <property type="entry name" value="RNase_H"/>
    <property type="match status" value="1"/>
</dbReference>
<dbReference type="InterPro" id="IPR011320">
    <property type="entry name" value="RNase_H1_N"/>
</dbReference>
<dbReference type="PANTHER" id="PTHR10642">
    <property type="entry name" value="RIBONUCLEASE H1"/>
    <property type="match status" value="1"/>
</dbReference>
<feature type="region of interest" description="Disordered" evidence="8">
    <location>
        <begin position="281"/>
        <end position="300"/>
    </location>
</feature>
<name>A0A8H3BRM3_9AGAM</name>
<keyword evidence="5" id="KW-0479">Metal-binding</keyword>
<protein>
    <recommendedName>
        <fullName evidence="3">ribonuclease H</fullName>
        <ecNumber evidence="3">3.1.26.4</ecNumber>
    </recommendedName>
</protein>
<dbReference type="Pfam" id="PF01693">
    <property type="entry name" value="Cauli_VI"/>
    <property type="match status" value="1"/>
</dbReference>
<dbReference type="InterPro" id="IPR002156">
    <property type="entry name" value="RNaseH_domain"/>
</dbReference>
<evidence type="ECO:0000256" key="5">
    <source>
        <dbReference type="ARBA" id="ARBA00022723"/>
    </source>
</evidence>
<sequence>MHNGDYPGQAFFGVFKGRKQRVESTYNQLLENVQDYPGAVYEAFMNRAHATQFSKTGRVPEGAVPVKPVESKPLVNGTPFKFNITAALHGTPVRNASTSSSAREVKVWTDGSCLGNGKAGATAAYAVYFGPDDRRNEAKRVPGMQTNNNGEIFAVIRALEIVDEGAKHLTIYTDSKYTIECLTWLPGWRKRGGMNSSNKPAAHYPMVKYMDALIQRRGNRFELVHVRAHQDNEGNNAADLMARQAAKELDIPPRRDWELECVKLQKKPLVDVTGSPKITVASGQVKAEPDDGSDYGYSDLELDGAEIDDVDFGNPSDRSVNTRDTSLSADDKPAAGKKRSRDVPDSDGEREGAKKKAKEQAVKCPNCRHKFNITLRK</sequence>
<evidence type="ECO:0000313" key="10">
    <source>
        <dbReference type="EMBL" id="CAE6462353.1"/>
    </source>
</evidence>
<evidence type="ECO:0000256" key="4">
    <source>
        <dbReference type="ARBA" id="ARBA00022722"/>
    </source>
</evidence>
<dbReference type="AlphaFoldDB" id="A0A8H3BRM3"/>
<dbReference type="InterPro" id="IPR037056">
    <property type="entry name" value="RNase_H1_N_sf"/>
</dbReference>
<dbReference type="GO" id="GO:0043137">
    <property type="term" value="P:DNA replication, removal of RNA primer"/>
    <property type="evidence" value="ECO:0007669"/>
    <property type="project" value="TreeGrafter"/>
</dbReference>
<evidence type="ECO:0000259" key="9">
    <source>
        <dbReference type="PROSITE" id="PS50879"/>
    </source>
</evidence>
<feature type="compositionally biased region" description="Basic and acidic residues" evidence="8">
    <location>
        <begin position="341"/>
        <end position="361"/>
    </location>
</feature>
<comment type="catalytic activity">
    <reaction evidence="1">
        <text>Endonucleolytic cleavage to 5'-phosphomonoester.</text>
        <dbReference type="EC" id="3.1.26.4"/>
    </reaction>
</comment>
<dbReference type="PANTHER" id="PTHR10642:SF26">
    <property type="entry name" value="RIBONUCLEASE H1"/>
    <property type="match status" value="1"/>
</dbReference>
<gene>
    <name evidence="10" type="ORF">RDB_LOCUS52879</name>
</gene>
<reference evidence="10" key="1">
    <citation type="submission" date="2021-01" db="EMBL/GenBank/DDBJ databases">
        <authorList>
            <person name="Kaushik A."/>
        </authorList>
    </citation>
    <scope>NUCLEOTIDE SEQUENCE</scope>
    <source>
        <strain evidence="10">Type strain: AG8-Rh-89/</strain>
    </source>
</reference>
<dbReference type="SUPFAM" id="SSF53098">
    <property type="entry name" value="Ribonuclease H-like"/>
    <property type="match status" value="1"/>
</dbReference>
<dbReference type="GO" id="GO:0004523">
    <property type="term" value="F:RNA-DNA hybrid ribonuclease activity"/>
    <property type="evidence" value="ECO:0007669"/>
    <property type="project" value="UniProtKB-EC"/>
</dbReference>
<evidence type="ECO:0000256" key="3">
    <source>
        <dbReference type="ARBA" id="ARBA00012180"/>
    </source>
</evidence>
<feature type="region of interest" description="Disordered" evidence="8">
    <location>
        <begin position="306"/>
        <end position="362"/>
    </location>
</feature>
<comment type="similarity">
    <text evidence="2">Belongs to the RNase H family.</text>
</comment>